<evidence type="ECO:0000256" key="9">
    <source>
        <dbReference type="ARBA" id="ARBA00023136"/>
    </source>
</evidence>
<keyword evidence="6 11" id="KW-0732">Signal</keyword>
<comment type="caution">
    <text evidence="13">The sequence shown here is derived from an EMBL/GenBank/DDBJ whole genome shotgun (WGS) entry which is preliminary data.</text>
</comment>
<dbReference type="PANTHER" id="PTHR34501:SF9">
    <property type="entry name" value="MAJOR OUTER MEMBRANE PROTEIN P.IA"/>
    <property type="match status" value="1"/>
</dbReference>
<evidence type="ECO:0000256" key="6">
    <source>
        <dbReference type="ARBA" id="ARBA00022729"/>
    </source>
</evidence>
<dbReference type="GO" id="GO:0015288">
    <property type="term" value="F:porin activity"/>
    <property type="evidence" value="ECO:0007669"/>
    <property type="project" value="UniProtKB-KW"/>
</dbReference>
<keyword evidence="14" id="KW-1185">Reference proteome</keyword>
<keyword evidence="4" id="KW-1134">Transmembrane beta strand</keyword>
<dbReference type="PRINTS" id="PR00182">
    <property type="entry name" value="ECOLNEIPORIN"/>
</dbReference>
<accession>A0A388SE18</accession>
<keyword evidence="10" id="KW-0998">Cell outer membrane</keyword>
<dbReference type="Pfam" id="PF13609">
    <property type="entry name" value="Porin_4"/>
    <property type="match status" value="1"/>
</dbReference>
<reference evidence="13 14" key="1">
    <citation type="journal article" date="2018" name="Int. J. Syst. Evol. Microbiol.">
        <title>Mesosutterella multiformis gen. nov., sp. nov., a member of the family Sutterellaceae and Sutterella megalosphaeroides sp. nov., isolated from human faeces.</title>
        <authorList>
            <person name="Sakamoto M."/>
            <person name="Ikeyama N."/>
            <person name="Kunihiro T."/>
            <person name="Iino T."/>
            <person name="Yuki M."/>
            <person name="Ohkuma M."/>
        </authorList>
    </citation>
    <scope>NUCLEOTIDE SEQUENCE [LARGE SCALE GENOMIC DNA]</scope>
    <source>
        <strain evidence="13 14">4NBBH2</strain>
    </source>
</reference>
<evidence type="ECO:0000256" key="11">
    <source>
        <dbReference type="SAM" id="SignalP"/>
    </source>
</evidence>
<dbReference type="GO" id="GO:0034220">
    <property type="term" value="P:monoatomic ion transmembrane transport"/>
    <property type="evidence" value="ECO:0007669"/>
    <property type="project" value="InterPro"/>
</dbReference>
<keyword evidence="7" id="KW-0406">Ion transport</keyword>
<keyword evidence="9" id="KW-0472">Membrane</keyword>
<evidence type="ECO:0000256" key="3">
    <source>
        <dbReference type="ARBA" id="ARBA00022448"/>
    </source>
</evidence>
<dbReference type="SUPFAM" id="SSF56935">
    <property type="entry name" value="Porins"/>
    <property type="match status" value="1"/>
</dbReference>
<comment type="subcellular location">
    <subcellularLocation>
        <location evidence="1">Cell outer membrane</location>
        <topology evidence="1">Multi-pass membrane protein</topology>
    </subcellularLocation>
</comment>
<proteinExistence type="predicted"/>
<dbReference type="PANTHER" id="PTHR34501">
    <property type="entry name" value="PROTEIN YDDL-RELATED"/>
    <property type="match status" value="1"/>
</dbReference>
<dbReference type="InterPro" id="IPR023614">
    <property type="entry name" value="Porin_dom_sf"/>
</dbReference>
<name>A0A388SE18_9BURK</name>
<dbReference type="EMBL" id="BGZJ01000002">
    <property type="protein sequence ID" value="GBO94506.1"/>
    <property type="molecule type" value="Genomic_DNA"/>
</dbReference>
<dbReference type="RefSeq" id="WP_116270759.1">
    <property type="nucleotide sequence ID" value="NZ_BGZJ01000002.1"/>
</dbReference>
<dbReference type="InterPro" id="IPR033900">
    <property type="entry name" value="Gram_neg_porin_domain"/>
</dbReference>
<gene>
    <name evidence="13" type="ORF">MESMUL_18600</name>
</gene>
<evidence type="ECO:0000256" key="1">
    <source>
        <dbReference type="ARBA" id="ARBA00004571"/>
    </source>
</evidence>
<keyword evidence="3" id="KW-0813">Transport</keyword>
<keyword evidence="8" id="KW-0626">Porin</keyword>
<evidence type="ECO:0000256" key="4">
    <source>
        <dbReference type="ARBA" id="ARBA00022452"/>
    </source>
</evidence>
<dbReference type="GO" id="GO:0009279">
    <property type="term" value="C:cell outer membrane"/>
    <property type="evidence" value="ECO:0007669"/>
    <property type="project" value="UniProtKB-SubCell"/>
</dbReference>
<dbReference type="CDD" id="cd00342">
    <property type="entry name" value="gram_neg_porins"/>
    <property type="match status" value="1"/>
</dbReference>
<evidence type="ECO:0000256" key="8">
    <source>
        <dbReference type="ARBA" id="ARBA00023114"/>
    </source>
</evidence>
<evidence type="ECO:0000256" key="10">
    <source>
        <dbReference type="ARBA" id="ARBA00023237"/>
    </source>
</evidence>
<comment type="subunit">
    <text evidence="2">Homotrimer.</text>
</comment>
<organism evidence="13 14">
    <name type="scientific">Mesosutterella multiformis</name>
    <dbReference type="NCBI Taxonomy" id="2259133"/>
    <lineage>
        <taxon>Bacteria</taxon>
        <taxon>Pseudomonadati</taxon>
        <taxon>Pseudomonadota</taxon>
        <taxon>Betaproteobacteria</taxon>
        <taxon>Burkholderiales</taxon>
        <taxon>Sutterellaceae</taxon>
        <taxon>Mesosutterella</taxon>
    </lineage>
</organism>
<evidence type="ECO:0000256" key="2">
    <source>
        <dbReference type="ARBA" id="ARBA00011233"/>
    </source>
</evidence>
<feature type="domain" description="Porin" evidence="12">
    <location>
        <begin position="7"/>
        <end position="352"/>
    </location>
</feature>
<evidence type="ECO:0000313" key="14">
    <source>
        <dbReference type="Proteomes" id="UP000266091"/>
    </source>
</evidence>
<dbReference type="InterPro" id="IPR001702">
    <property type="entry name" value="Porin_Gram-ve"/>
</dbReference>
<evidence type="ECO:0000259" key="12">
    <source>
        <dbReference type="Pfam" id="PF13609"/>
    </source>
</evidence>
<feature type="signal peptide" evidence="11">
    <location>
        <begin position="1"/>
        <end position="20"/>
    </location>
</feature>
<evidence type="ECO:0000256" key="7">
    <source>
        <dbReference type="ARBA" id="ARBA00023065"/>
    </source>
</evidence>
<sequence>MKKTLLAAALLGSFAASAFAAPSVTLYGVVDTGLNYTHYRADDGKTASTDTFSEQSGQTASSRWGLRGDEKIGSVTVGFNLENGFNSDDGTEAMSRLFGREASVHVAGKYGTLYAGREGKLISTAGAAAMGGIFSPFSVLWGDAGIKAQTGTDWGRIDNSLTYVSPSFSGLEIRAQYSFKNDGTKTGDENSSDVDRYAALGVSYKNGPAQFGLIGDYSMWKNVAKATENVDNGFSVIAGGNYDFKAVRVYGQVNYFDNQSTLVNSVGGLDKFTATTSTTDEKGNLGYEGWGISLGATAPAFGGTVIAGVSYRDAEEVQGDNEYKRWEAALGYTYAFSKRTNAYAGVTYAQQKAEMKDKDQTPSAVGVMAGLVHKF</sequence>
<dbReference type="Proteomes" id="UP000266091">
    <property type="component" value="Unassembled WGS sequence"/>
</dbReference>
<dbReference type="Gene3D" id="2.40.160.10">
    <property type="entry name" value="Porin"/>
    <property type="match status" value="1"/>
</dbReference>
<dbReference type="AlphaFoldDB" id="A0A388SE18"/>
<keyword evidence="5" id="KW-0812">Transmembrane</keyword>
<protein>
    <submittedName>
        <fullName evidence="13">Porin</fullName>
    </submittedName>
</protein>
<evidence type="ECO:0000313" key="13">
    <source>
        <dbReference type="EMBL" id="GBO94506.1"/>
    </source>
</evidence>
<feature type="chain" id="PRO_5017422320" evidence="11">
    <location>
        <begin position="21"/>
        <end position="375"/>
    </location>
</feature>
<dbReference type="InterPro" id="IPR050298">
    <property type="entry name" value="Gram-neg_bact_OMP"/>
</dbReference>
<dbReference type="GO" id="GO:0046930">
    <property type="term" value="C:pore complex"/>
    <property type="evidence" value="ECO:0007669"/>
    <property type="project" value="UniProtKB-KW"/>
</dbReference>
<dbReference type="OrthoDB" id="6975458at2"/>
<evidence type="ECO:0000256" key="5">
    <source>
        <dbReference type="ARBA" id="ARBA00022692"/>
    </source>
</evidence>